<sequence length="358" mass="40510">MNNKLFLFLGIIAIVCFGLLFPPTSQCNAQKRAPALPKIHPDLEQILLNWQNKTVPIKAFRGFYSRSLIDNVLRIEKISEGKFYYEKPNITRIDTNGPIIANGVVNQIGPGTIEKPFKVIGSGRAKWISVGRKVTKIDDKERTFEKFPIDPRPIANDINMMEGPVPFFFGMPVAGAKNLFDFKLIENSSNQIILFLTPLDRIALDSNFYLAKVVLNPKTYLPEGVQFHFPRRRQDVLYTFNNVKVRKADVERDRWLKGFFGDNDSAFYPDLTKHRQVEVEFLPIGANVVPSVTGLTAHNAIIVLRRSGFKAQLFAGRYANDGESPHKVLRQEPMALTSAKEGTTVKLFIISRRKSASK</sequence>
<feature type="domain" description="PASTA" evidence="1">
    <location>
        <begin position="285"/>
        <end position="351"/>
    </location>
</feature>
<dbReference type="AlphaFoldDB" id="A0A517VXN5"/>
<accession>A0A517VXN5</accession>
<dbReference type="Pfam" id="PF03793">
    <property type="entry name" value="PASTA"/>
    <property type="match status" value="1"/>
</dbReference>
<dbReference type="PROSITE" id="PS51178">
    <property type="entry name" value="PASTA"/>
    <property type="match status" value="1"/>
</dbReference>
<dbReference type="Proteomes" id="UP000318704">
    <property type="component" value="Chromosome"/>
</dbReference>
<dbReference type="KEGG" id="gaw:V144x_32460"/>
<protein>
    <recommendedName>
        <fullName evidence="1">PASTA domain-containing protein</fullName>
    </recommendedName>
</protein>
<proteinExistence type="predicted"/>
<dbReference type="Gene3D" id="2.50.20.10">
    <property type="entry name" value="Lipoprotein localisation LolA/LolB/LppX"/>
    <property type="match status" value="1"/>
</dbReference>
<dbReference type="InterPro" id="IPR005543">
    <property type="entry name" value="PASTA_dom"/>
</dbReference>
<name>A0A517VXN5_9PLAN</name>
<dbReference type="RefSeq" id="WP_144986061.1">
    <property type="nucleotide sequence ID" value="NZ_CP037920.1"/>
</dbReference>
<gene>
    <name evidence="2" type="ORF">V144x_32460</name>
</gene>
<evidence type="ECO:0000313" key="2">
    <source>
        <dbReference type="EMBL" id="QDT97764.1"/>
    </source>
</evidence>
<dbReference type="Gene3D" id="3.30.10.20">
    <property type="match status" value="1"/>
</dbReference>
<evidence type="ECO:0000259" key="1">
    <source>
        <dbReference type="PROSITE" id="PS51178"/>
    </source>
</evidence>
<organism evidence="2 3">
    <name type="scientific">Gimesia aquarii</name>
    <dbReference type="NCBI Taxonomy" id="2527964"/>
    <lineage>
        <taxon>Bacteria</taxon>
        <taxon>Pseudomonadati</taxon>
        <taxon>Planctomycetota</taxon>
        <taxon>Planctomycetia</taxon>
        <taxon>Planctomycetales</taxon>
        <taxon>Planctomycetaceae</taxon>
        <taxon>Gimesia</taxon>
    </lineage>
</organism>
<dbReference type="EMBL" id="CP037920">
    <property type="protein sequence ID" value="QDT97764.1"/>
    <property type="molecule type" value="Genomic_DNA"/>
</dbReference>
<evidence type="ECO:0000313" key="3">
    <source>
        <dbReference type="Proteomes" id="UP000318704"/>
    </source>
</evidence>
<dbReference type="CDD" id="cd06577">
    <property type="entry name" value="PASTA_pknB"/>
    <property type="match status" value="1"/>
</dbReference>
<reference evidence="2 3" key="1">
    <citation type="submission" date="2019-03" db="EMBL/GenBank/DDBJ databases">
        <title>Deep-cultivation of Planctomycetes and their phenomic and genomic characterization uncovers novel biology.</title>
        <authorList>
            <person name="Wiegand S."/>
            <person name="Jogler M."/>
            <person name="Boedeker C."/>
            <person name="Pinto D."/>
            <person name="Vollmers J."/>
            <person name="Rivas-Marin E."/>
            <person name="Kohn T."/>
            <person name="Peeters S.H."/>
            <person name="Heuer A."/>
            <person name="Rast P."/>
            <person name="Oberbeckmann S."/>
            <person name="Bunk B."/>
            <person name="Jeske O."/>
            <person name="Meyerdierks A."/>
            <person name="Storesund J.E."/>
            <person name="Kallscheuer N."/>
            <person name="Luecker S."/>
            <person name="Lage O.M."/>
            <person name="Pohl T."/>
            <person name="Merkel B.J."/>
            <person name="Hornburger P."/>
            <person name="Mueller R.-W."/>
            <person name="Bruemmer F."/>
            <person name="Labrenz M."/>
            <person name="Spormann A.M."/>
            <person name="Op den Camp H."/>
            <person name="Overmann J."/>
            <person name="Amann R."/>
            <person name="Jetten M.S.M."/>
            <person name="Mascher T."/>
            <person name="Medema M.H."/>
            <person name="Devos D.P."/>
            <person name="Kaster A.-K."/>
            <person name="Ovreas L."/>
            <person name="Rohde M."/>
            <person name="Galperin M.Y."/>
            <person name="Jogler C."/>
        </authorList>
    </citation>
    <scope>NUCLEOTIDE SEQUENCE [LARGE SCALE GENOMIC DNA]</scope>
    <source>
        <strain evidence="2 3">V144</strain>
    </source>
</reference>